<dbReference type="Proteomes" id="UP000001338">
    <property type="component" value="Unassembled WGS sequence"/>
</dbReference>
<evidence type="ECO:0000313" key="2">
    <source>
        <dbReference type="Proteomes" id="UP000001338"/>
    </source>
</evidence>
<comment type="caution">
    <text evidence="1">The sequence shown here is derived from an EMBL/GenBank/DDBJ whole genome shotgun (WGS) entry which is preliminary data.</text>
</comment>
<organism evidence="1 2">
    <name type="scientific">Leptospira weilii str. 2006001853</name>
    <dbReference type="NCBI Taxonomy" id="1001589"/>
    <lineage>
        <taxon>Bacteria</taxon>
        <taxon>Pseudomonadati</taxon>
        <taxon>Spirochaetota</taxon>
        <taxon>Spirochaetia</taxon>
        <taxon>Leptospirales</taxon>
        <taxon>Leptospiraceae</taxon>
        <taxon>Leptospira</taxon>
    </lineage>
</organism>
<name>A0A828Z2Y1_9LEPT</name>
<accession>A0A828Z2Y1</accession>
<dbReference type="EMBL" id="AFLV02000038">
    <property type="protein sequence ID" value="EKR64630.1"/>
    <property type="molecule type" value="Genomic_DNA"/>
</dbReference>
<dbReference type="AlphaFoldDB" id="A0A828Z2Y1"/>
<reference evidence="1 2" key="1">
    <citation type="submission" date="2012-10" db="EMBL/GenBank/DDBJ databases">
        <authorList>
            <person name="Harkins D.M."/>
            <person name="Durkin A.S."/>
            <person name="Brinkac L.M."/>
            <person name="Haft D.H."/>
            <person name="Selengut J.D."/>
            <person name="Sanka R."/>
            <person name="DePew J."/>
            <person name="Purushe J."/>
            <person name="Whelen A.C."/>
            <person name="Vinetz J.M."/>
            <person name="Sutton G.G."/>
            <person name="Nierman W.C."/>
            <person name="Fouts D.E."/>
        </authorList>
    </citation>
    <scope>NUCLEOTIDE SEQUENCE [LARGE SCALE GENOMIC DNA]</scope>
    <source>
        <strain evidence="1 2">2006001853</strain>
    </source>
</reference>
<evidence type="ECO:0000313" key="1">
    <source>
        <dbReference type="EMBL" id="EKR64630.1"/>
    </source>
</evidence>
<gene>
    <name evidence="1" type="ORF">LEP1GSC036_3324</name>
</gene>
<protein>
    <submittedName>
        <fullName evidence="1">Uncharacterized protein</fullName>
    </submittedName>
</protein>
<proteinExistence type="predicted"/>
<sequence length="52" mass="6360">MIGPNSIFWETDLKIPIDRAKYMYSRSLMRHELALKFYKKILPKIRTRNFVE</sequence>